<dbReference type="CDD" id="cd08422">
    <property type="entry name" value="PBP2_CrgA_like"/>
    <property type="match status" value="1"/>
</dbReference>
<evidence type="ECO:0000256" key="2">
    <source>
        <dbReference type="ARBA" id="ARBA00023015"/>
    </source>
</evidence>
<keyword evidence="2" id="KW-0805">Transcription regulation</keyword>
<keyword evidence="7" id="KW-1185">Reference proteome</keyword>
<dbReference type="SUPFAM" id="SSF46785">
    <property type="entry name" value="Winged helix' DNA-binding domain"/>
    <property type="match status" value="1"/>
</dbReference>
<comment type="similarity">
    <text evidence="1">Belongs to the LysR transcriptional regulatory family.</text>
</comment>
<dbReference type="PANTHER" id="PTHR30537">
    <property type="entry name" value="HTH-TYPE TRANSCRIPTIONAL REGULATOR"/>
    <property type="match status" value="1"/>
</dbReference>
<evidence type="ECO:0000256" key="3">
    <source>
        <dbReference type="ARBA" id="ARBA00023125"/>
    </source>
</evidence>
<keyword evidence="3" id="KW-0238">DNA-binding</keyword>
<dbReference type="InterPro" id="IPR005119">
    <property type="entry name" value="LysR_subst-bd"/>
</dbReference>
<dbReference type="GO" id="GO:0003700">
    <property type="term" value="F:DNA-binding transcription factor activity"/>
    <property type="evidence" value="ECO:0007669"/>
    <property type="project" value="InterPro"/>
</dbReference>
<organism evidence="6 7">
    <name type="scientific">Verticiella sediminum</name>
    <dbReference type="NCBI Taxonomy" id="1247510"/>
    <lineage>
        <taxon>Bacteria</taxon>
        <taxon>Pseudomonadati</taxon>
        <taxon>Pseudomonadota</taxon>
        <taxon>Betaproteobacteria</taxon>
        <taxon>Burkholderiales</taxon>
        <taxon>Alcaligenaceae</taxon>
        <taxon>Verticiella</taxon>
    </lineage>
</organism>
<evidence type="ECO:0000313" key="7">
    <source>
        <dbReference type="Proteomes" id="UP000318405"/>
    </source>
</evidence>
<evidence type="ECO:0000256" key="1">
    <source>
        <dbReference type="ARBA" id="ARBA00009437"/>
    </source>
</evidence>
<dbReference type="Pfam" id="PF00126">
    <property type="entry name" value="HTH_1"/>
    <property type="match status" value="1"/>
</dbReference>
<dbReference type="PANTHER" id="PTHR30537:SF5">
    <property type="entry name" value="HTH-TYPE TRANSCRIPTIONAL ACTIVATOR TTDR-RELATED"/>
    <property type="match status" value="1"/>
</dbReference>
<dbReference type="Proteomes" id="UP000318405">
    <property type="component" value="Unassembled WGS sequence"/>
</dbReference>
<evidence type="ECO:0000313" key="6">
    <source>
        <dbReference type="EMBL" id="TSH99292.1"/>
    </source>
</evidence>
<dbReference type="Pfam" id="PF03466">
    <property type="entry name" value="LysR_substrate"/>
    <property type="match status" value="1"/>
</dbReference>
<dbReference type="InterPro" id="IPR058163">
    <property type="entry name" value="LysR-type_TF_proteobact-type"/>
</dbReference>
<dbReference type="InterPro" id="IPR000847">
    <property type="entry name" value="LysR_HTH_N"/>
</dbReference>
<protein>
    <submittedName>
        <fullName evidence="6">LysR family transcriptional regulator</fullName>
    </submittedName>
</protein>
<evidence type="ECO:0000256" key="4">
    <source>
        <dbReference type="ARBA" id="ARBA00023163"/>
    </source>
</evidence>
<name>A0A556B297_9BURK</name>
<dbReference type="OrthoDB" id="9026421at2"/>
<reference evidence="6 7" key="1">
    <citation type="submission" date="2019-07" db="EMBL/GenBank/DDBJ databases">
        <title>Qingshengfaniella alkalisoli gen. nov., sp. nov., isolated from saline soil.</title>
        <authorList>
            <person name="Xu L."/>
            <person name="Huang X.-X."/>
            <person name="Sun J.-Q."/>
        </authorList>
    </citation>
    <scope>NUCLEOTIDE SEQUENCE [LARGE SCALE GENOMIC DNA]</scope>
    <source>
        <strain evidence="6 7">DSM 27279</strain>
    </source>
</reference>
<dbReference type="AlphaFoldDB" id="A0A556B297"/>
<dbReference type="FunFam" id="1.10.10.10:FF:000001">
    <property type="entry name" value="LysR family transcriptional regulator"/>
    <property type="match status" value="1"/>
</dbReference>
<dbReference type="SUPFAM" id="SSF53850">
    <property type="entry name" value="Periplasmic binding protein-like II"/>
    <property type="match status" value="1"/>
</dbReference>
<dbReference type="PRINTS" id="PR00039">
    <property type="entry name" value="HTHLYSR"/>
</dbReference>
<dbReference type="FunFam" id="3.40.190.290:FF:000001">
    <property type="entry name" value="Transcriptional regulator, LysR family"/>
    <property type="match status" value="1"/>
</dbReference>
<dbReference type="GO" id="GO:0006351">
    <property type="term" value="P:DNA-templated transcription"/>
    <property type="evidence" value="ECO:0007669"/>
    <property type="project" value="TreeGrafter"/>
</dbReference>
<proteinExistence type="inferred from homology"/>
<sequence length="300" mass="32767">MEPCVQLDDLQIFVSTIEHRSFTAAAEALGLSKQYVSRRIGALEDELGVRLLNRTTRRLQATDLGMALYERAQSILAAVHETEEMLCSHSATVRGALRVSAPVTFGTLHLGPLVPRFMQMHPHVEVTLDLSDRHIDLIAEGYDMALRGGILADSSLVARRLALVCMEVVAAPSYLAQRPAPGHPDELGQHECLLYGQGGPVEWLFKIDGKPARVAVKGRLHTNNGEIVRDAALAGMGIACLPDFIIAQAVADGRLIHLLEPFQPPIAGVHAVYPKHRQPSRAVQAFTDFLRQELSGMNTP</sequence>
<dbReference type="InterPro" id="IPR036390">
    <property type="entry name" value="WH_DNA-bd_sf"/>
</dbReference>
<comment type="caution">
    <text evidence="6">The sequence shown here is derived from an EMBL/GenBank/DDBJ whole genome shotgun (WGS) entry which is preliminary data.</text>
</comment>
<keyword evidence="4" id="KW-0804">Transcription</keyword>
<dbReference type="EMBL" id="VLTJ01000001">
    <property type="protein sequence ID" value="TSH99292.1"/>
    <property type="molecule type" value="Genomic_DNA"/>
</dbReference>
<feature type="domain" description="HTH lysR-type" evidence="5">
    <location>
        <begin position="5"/>
        <end position="62"/>
    </location>
</feature>
<evidence type="ECO:0000259" key="5">
    <source>
        <dbReference type="PROSITE" id="PS50931"/>
    </source>
</evidence>
<dbReference type="GO" id="GO:0043565">
    <property type="term" value="F:sequence-specific DNA binding"/>
    <property type="evidence" value="ECO:0007669"/>
    <property type="project" value="TreeGrafter"/>
</dbReference>
<dbReference type="Gene3D" id="3.40.190.290">
    <property type="match status" value="1"/>
</dbReference>
<dbReference type="Gene3D" id="1.10.10.10">
    <property type="entry name" value="Winged helix-like DNA-binding domain superfamily/Winged helix DNA-binding domain"/>
    <property type="match status" value="1"/>
</dbReference>
<accession>A0A556B297</accession>
<dbReference type="InterPro" id="IPR036388">
    <property type="entry name" value="WH-like_DNA-bd_sf"/>
</dbReference>
<dbReference type="PROSITE" id="PS50931">
    <property type="entry name" value="HTH_LYSR"/>
    <property type="match status" value="1"/>
</dbReference>
<gene>
    <name evidence="6" type="ORF">FOZ76_00655</name>
</gene>